<dbReference type="Pfam" id="PF02504">
    <property type="entry name" value="FA_synthesis"/>
    <property type="match status" value="1"/>
</dbReference>
<dbReference type="SUPFAM" id="SSF53659">
    <property type="entry name" value="Isocitrate/Isopropylmalate dehydrogenase-like"/>
    <property type="match status" value="1"/>
</dbReference>
<dbReference type="EC" id="1.21.4.2" evidence="1"/>
<dbReference type="GO" id="GO:0033795">
    <property type="term" value="F:betaine reductase activity"/>
    <property type="evidence" value="ECO:0007669"/>
    <property type="project" value="UniProtKB-EC"/>
</dbReference>
<keyword evidence="1" id="KW-0560">Oxidoreductase</keyword>
<name>A0A212L655_9BACT</name>
<dbReference type="EC" id="1.21.4.3" evidence="1"/>
<dbReference type="NCBIfam" id="NF040747">
    <property type="entry name" value="reduct_C_alpha"/>
    <property type="match status" value="1"/>
</dbReference>
<dbReference type="EMBL" id="FMJC01000002">
    <property type="protein sequence ID" value="SCM73000.1"/>
    <property type="molecule type" value="Genomic_DNA"/>
</dbReference>
<proteinExistence type="predicted"/>
<dbReference type="AlphaFoldDB" id="A0A212L655"/>
<evidence type="ECO:0000313" key="2">
    <source>
        <dbReference type="EMBL" id="SCM73021.1"/>
    </source>
</evidence>
<accession>A0A212L655</accession>
<dbReference type="RefSeq" id="WP_179980465.1">
    <property type="nucleotide sequence ID" value="NZ_LT608333.1"/>
</dbReference>
<dbReference type="GO" id="GO:0006633">
    <property type="term" value="P:fatty acid biosynthetic process"/>
    <property type="evidence" value="ECO:0007669"/>
    <property type="project" value="InterPro"/>
</dbReference>
<gene>
    <name evidence="1" type="primary">grdD</name>
    <name evidence="1" type="ORF">KL86DES1_20968</name>
    <name evidence="2" type="ORF">KL86DES1_20982</name>
</gene>
<reference evidence="1" key="1">
    <citation type="submission" date="2016-08" db="EMBL/GenBank/DDBJ databases">
        <authorList>
            <person name="Seilhamer J.J."/>
        </authorList>
    </citation>
    <scope>NUCLEOTIDE SEQUENCE</scope>
    <source>
        <strain evidence="1">86-1</strain>
    </source>
</reference>
<dbReference type="EMBL" id="FMJC01000002">
    <property type="protein sequence ID" value="SCM73021.1"/>
    <property type="molecule type" value="Genomic_DNA"/>
</dbReference>
<sequence>MASQNDRRAILGKALEDLVTRARSGRAPCRIGLMAAGGEHSDTEFLSAAAVAMKEDASLTVVGVGPRPAGLVPAGMDWIETGCEGNELAAGMEKALEDGHIQGAVALHYPFPLGVATVGRVLTPALGKAMFVACTTGMSAAQRQQALLRNAVLGLAVARAMGLASPAVGVLNVDAAPQVLRALNRMAERGYDLRLGQSLRGDGGSLLRGNDLLAGAVDVCVTDTLTGNILMKLFSAFTSGGAYETTGWGYGPSVGEGWNRVVSIVSRASGAPVMANALAYTAAAVRGNLPAVVAEELRRARAAGLDEELAAFEKAAGAAPTETVQAPPAEPTDEEIHGIDVLDLEQAVHCLWKENIYAEAAMGCTGPVVKLAVARLEKAREILKTAGYI</sequence>
<dbReference type="InterPro" id="IPR003664">
    <property type="entry name" value="FA_synthesis"/>
</dbReference>
<organism evidence="1">
    <name type="scientific">uncultured Desulfovibrio sp</name>
    <dbReference type="NCBI Taxonomy" id="167968"/>
    <lineage>
        <taxon>Bacteria</taxon>
        <taxon>Pseudomonadati</taxon>
        <taxon>Thermodesulfobacteriota</taxon>
        <taxon>Desulfovibrionia</taxon>
        <taxon>Desulfovibrionales</taxon>
        <taxon>Desulfovibrionaceae</taxon>
        <taxon>Desulfovibrio</taxon>
        <taxon>environmental samples</taxon>
    </lineage>
</organism>
<evidence type="ECO:0000313" key="1">
    <source>
        <dbReference type="EMBL" id="SCM73000.1"/>
    </source>
</evidence>
<protein>
    <submittedName>
        <fullName evidence="1">Glycine/sarcosine/betaine reductase complex component C subunit alpha</fullName>
        <ecNumber evidence="1">1.21.4.2</ecNumber>
        <ecNumber evidence="1">1.21.4.3</ecNumber>
        <ecNumber evidence="1">1.21.4.4</ecNumber>
    </submittedName>
</protein>
<dbReference type="EC" id="1.21.4.4" evidence="1"/>
<dbReference type="GO" id="GO:0033794">
    <property type="term" value="F:sarcosine reductase activity"/>
    <property type="evidence" value="ECO:0007669"/>
    <property type="project" value="UniProtKB-EC"/>
</dbReference>
<dbReference type="Gene3D" id="3.40.718.10">
    <property type="entry name" value="Isopropylmalate Dehydrogenase"/>
    <property type="match status" value="1"/>
</dbReference>
<dbReference type="GO" id="GO:0030699">
    <property type="term" value="F:glycine reductase activity"/>
    <property type="evidence" value="ECO:0007669"/>
    <property type="project" value="UniProtKB-EC"/>
</dbReference>
<dbReference type="GO" id="GO:0016747">
    <property type="term" value="F:acyltransferase activity, transferring groups other than amino-acyl groups"/>
    <property type="evidence" value="ECO:0007669"/>
    <property type="project" value="InterPro"/>
</dbReference>